<keyword evidence="2" id="KW-1185">Reference proteome</keyword>
<sequence>MNQKIIISKDDYITNTEDEYTNSLKMTYEHTHFSTYEKWKDYLHIQVDNYNGFNLYLEMNPWEAEKLFLELADQARKLR</sequence>
<accession>A0A2N3LFZ6</accession>
<dbReference type="RefSeq" id="WP_101355678.1">
    <property type="nucleotide sequence ID" value="NZ_PIQO01000017.1"/>
</dbReference>
<organism evidence="1 2">
    <name type="scientific">Heyndrickxia camelliae</name>
    <dbReference type="NCBI Taxonomy" id="1707093"/>
    <lineage>
        <taxon>Bacteria</taxon>
        <taxon>Bacillati</taxon>
        <taxon>Bacillota</taxon>
        <taxon>Bacilli</taxon>
        <taxon>Bacillales</taxon>
        <taxon>Bacillaceae</taxon>
        <taxon>Heyndrickxia</taxon>
    </lineage>
</organism>
<dbReference type="Proteomes" id="UP000233440">
    <property type="component" value="Unassembled WGS sequence"/>
</dbReference>
<name>A0A2N3LFZ6_9BACI</name>
<dbReference type="EMBL" id="PIQO01000017">
    <property type="protein sequence ID" value="PKR83538.1"/>
    <property type="molecule type" value="Genomic_DNA"/>
</dbReference>
<dbReference type="AlphaFoldDB" id="A0A2N3LFZ6"/>
<dbReference type="OrthoDB" id="2936197at2"/>
<proteinExistence type="predicted"/>
<comment type="caution">
    <text evidence="1">The sequence shown here is derived from an EMBL/GenBank/DDBJ whole genome shotgun (WGS) entry which is preliminary data.</text>
</comment>
<evidence type="ECO:0000313" key="1">
    <source>
        <dbReference type="EMBL" id="PKR83538.1"/>
    </source>
</evidence>
<evidence type="ECO:0000313" key="2">
    <source>
        <dbReference type="Proteomes" id="UP000233440"/>
    </source>
</evidence>
<protein>
    <submittedName>
        <fullName evidence="1">Uncharacterized protein</fullName>
    </submittedName>
</protein>
<reference evidence="1 2" key="1">
    <citation type="submission" date="2017-11" db="EMBL/GenBank/DDBJ databases">
        <title>Bacillus camelliae sp. nov., isolated from pu'er tea.</title>
        <authorList>
            <person name="Niu L."/>
        </authorList>
    </citation>
    <scope>NUCLEOTIDE SEQUENCE [LARGE SCALE GENOMIC DNA]</scope>
    <source>
        <strain evidence="1 2">7578-1</strain>
    </source>
</reference>
<gene>
    <name evidence="1" type="ORF">CWO92_18405</name>
</gene>